<dbReference type="EMBL" id="JACHEN010000014">
    <property type="protein sequence ID" value="MBB6216403.1"/>
    <property type="molecule type" value="Genomic_DNA"/>
</dbReference>
<dbReference type="RefSeq" id="WP_184310937.1">
    <property type="nucleotide sequence ID" value="NZ_JACHEN010000014.1"/>
</dbReference>
<proteinExistence type="predicted"/>
<dbReference type="GO" id="GO:0030420">
    <property type="term" value="P:establishment of competence for transformation"/>
    <property type="evidence" value="ECO:0007669"/>
    <property type="project" value="InterPro"/>
</dbReference>
<evidence type="ECO:0008006" key="3">
    <source>
        <dbReference type="Google" id="ProtNLM"/>
    </source>
</evidence>
<organism evidence="1 2">
    <name type="scientific">Anaerosolibacter carboniphilus</name>
    <dbReference type="NCBI Taxonomy" id="1417629"/>
    <lineage>
        <taxon>Bacteria</taxon>
        <taxon>Bacillati</taxon>
        <taxon>Bacillota</taxon>
        <taxon>Clostridia</taxon>
        <taxon>Peptostreptococcales</taxon>
        <taxon>Thermotaleaceae</taxon>
        <taxon>Anaerosolibacter</taxon>
    </lineage>
</organism>
<comment type="caution">
    <text evidence="1">The sequence shown here is derived from an EMBL/GenBank/DDBJ whole genome shotgun (WGS) entry which is preliminary data.</text>
</comment>
<protein>
    <recommendedName>
        <fullName evidence="3">ComK protein</fullName>
    </recommendedName>
</protein>
<dbReference type="Proteomes" id="UP000579281">
    <property type="component" value="Unassembled WGS sequence"/>
</dbReference>
<dbReference type="Pfam" id="PF06338">
    <property type="entry name" value="ComK"/>
    <property type="match status" value="1"/>
</dbReference>
<gene>
    <name evidence="1" type="ORF">HNQ80_002503</name>
</gene>
<reference evidence="1 2" key="1">
    <citation type="submission" date="2020-08" db="EMBL/GenBank/DDBJ databases">
        <title>Genomic Encyclopedia of Type Strains, Phase IV (KMG-IV): sequencing the most valuable type-strain genomes for metagenomic binning, comparative biology and taxonomic classification.</title>
        <authorList>
            <person name="Goeker M."/>
        </authorList>
    </citation>
    <scope>NUCLEOTIDE SEQUENCE [LARGE SCALE GENOMIC DNA]</scope>
    <source>
        <strain evidence="1 2">DSM 103526</strain>
    </source>
</reference>
<evidence type="ECO:0000313" key="2">
    <source>
        <dbReference type="Proteomes" id="UP000579281"/>
    </source>
</evidence>
<accession>A0A841KSN2</accession>
<dbReference type="InterPro" id="IPR010461">
    <property type="entry name" value="ComK"/>
</dbReference>
<sequence>MKLEQIIEKGIYAVVPTYQPSKGNVTKIIGTDGSIYIDGRVVKTVLKSICKQYAVHIEHCREKYGKMINQRLSVPLPIHKDLLLIPVKVRKPMFANDGACGYINLHGIETIQGKDENTVFVLKNGTEIECMHRLRTVYQHVNNARLIARQFSLFGDDQEGYDRVHELYEHYHAPATRGDIELLKKEVLELVQVLKKSLGK</sequence>
<dbReference type="AlphaFoldDB" id="A0A841KSN2"/>
<name>A0A841KSN2_9FIRM</name>
<evidence type="ECO:0000313" key="1">
    <source>
        <dbReference type="EMBL" id="MBB6216403.1"/>
    </source>
</evidence>
<keyword evidence="2" id="KW-1185">Reference proteome</keyword>